<dbReference type="RefSeq" id="WP_084393251.1">
    <property type="nucleotide sequence ID" value="NZ_BMKF01000002.1"/>
</dbReference>
<name>A0ABQ1JYC5_9PROT</name>
<dbReference type="Proteomes" id="UP000628854">
    <property type="component" value="Unassembled WGS sequence"/>
</dbReference>
<comment type="caution">
    <text evidence="1">The sequence shown here is derived from an EMBL/GenBank/DDBJ whole genome shotgun (WGS) entry which is preliminary data.</text>
</comment>
<sequence>MQPLASQSSTAAANHAPALSTAPMVETIATAPGGQVANDNTAAWKPSLLVLRRRRLSRRANRS</sequence>
<accession>A0ABQ1JYC5</accession>
<gene>
    <name evidence="1" type="ORF">GCM10011503_29010</name>
</gene>
<organism evidence="1 2">
    <name type="scientific">Henriciella pelagia</name>
    <dbReference type="NCBI Taxonomy" id="1977912"/>
    <lineage>
        <taxon>Bacteria</taxon>
        <taxon>Pseudomonadati</taxon>
        <taxon>Pseudomonadota</taxon>
        <taxon>Alphaproteobacteria</taxon>
        <taxon>Hyphomonadales</taxon>
        <taxon>Hyphomonadaceae</taxon>
        <taxon>Henriciella</taxon>
    </lineage>
</organism>
<keyword evidence="2" id="KW-1185">Reference proteome</keyword>
<protein>
    <submittedName>
        <fullName evidence="1">Uncharacterized protein</fullName>
    </submittedName>
</protein>
<evidence type="ECO:0000313" key="1">
    <source>
        <dbReference type="EMBL" id="GGB78389.1"/>
    </source>
</evidence>
<reference evidence="2" key="1">
    <citation type="journal article" date="2019" name="Int. J. Syst. Evol. Microbiol.">
        <title>The Global Catalogue of Microorganisms (GCM) 10K type strain sequencing project: providing services to taxonomists for standard genome sequencing and annotation.</title>
        <authorList>
            <consortium name="The Broad Institute Genomics Platform"/>
            <consortium name="The Broad Institute Genome Sequencing Center for Infectious Disease"/>
            <person name="Wu L."/>
            <person name="Ma J."/>
        </authorList>
    </citation>
    <scope>NUCLEOTIDE SEQUENCE [LARGE SCALE GENOMIC DNA]</scope>
    <source>
        <strain evidence="2">CGMCC 1.15928</strain>
    </source>
</reference>
<evidence type="ECO:0000313" key="2">
    <source>
        <dbReference type="Proteomes" id="UP000628854"/>
    </source>
</evidence>
<dbReference type="EMBL" id="BMKF01000002">
    <property type="protein sequence ID" value="GGB78389.1"/>
    <property type="molecule type" value="Genomic_DNA"/>
</dbReference>
<proteinExistence type="predicted"/>